<feature type="region of interest" description="Disordered" evidence="1">
    <location>
        <begin position="89"/>
        <end position="113"/>
    </location>
</feature>
<sequence>MAGGNSINRTKYKNKAAHHAQALAKKRASKVRNTKSALGRYHEKAVAAPGESTEVALYKGAPVAGDAITTQSLSKKRAKKLARNMKYIRQRSGTPGDEMSVDEEAEPPKEGDVERVKKALWNLVENWQPVLPSGAGTTLGA</sequence>
<evidence type="ECO:0008006" key="4">
    <source>
        <dbReference type="Google" id="ProtNLM"/>
    </source>
</evidence>
<dbReference type="OrthoDB" id="4086742at2759"/>
<evidence type="ECO:0000313" key="2">
    <source>
        <dbReference type="EMBL" id="KAA8903729.1"/>
    </source>
</evidence>
<dbReference type="GeneID" id="54780892"/>
<name>A0A642UR16_DIURU</name>
<comment type="caution">
    <text evidence="2">The sequence shown here is derived from an EMBL/GenBank/DDBJ whole genome shotgun (WGS) entry which is preliminary data.</text>
</comment>
<accession>A0A642UR16</accession>
<keyword evidence="3" id="KW-1185">Reference proteome</keyword>
<evidence type="ECO:0000313" key="3">
    <source>
        <dbReference type="Proteomes" id="UP000449547"/>
    </source>
</evidence>
<organism evidence="2 3">
    <name type="scientific">Diutina rugosa</name>
    <name type="common">Yeast</name>
    <name type="synonym">Candida rugosa</name>
    <dbReference type="NCBI Taxonomy" id="5481"/>
    <lineage>
        <taxon>Eukaryota</taxon>
        <taxon>Fungi</taxon>
        <taxon>Dikarya</taxon>
        <taxon>Ascomycota</taxon>
        <taxon>Saccharomycotina</taxon>
        <taxon>Pichiomycetes</taxon>
        <taxon>Debaryomycetaceae</taxon>
        <taxon>Diutina</taxon>
    </lineage>
</organism>
<dbReference type="EMBL" id="SWFT01000066">
    <property type="protein sequence ID" value="KAA8903729.1"/>
    <property type="molecule type" value="Genomic_DNA"/>
</dbReference>
<dbReference type="OMA" id="DELMMDM"/>
<dbReference type="RefSeq" id="XP_034012935.1">
    <property type="nucleotide sequence ID" value="XM_034154871.1"/>
</dbReference>
<evidence type="ECO:0000256" key="1">
    <source>
        <dbReference type="SAM" id="MobiDB-lite"/>
    </source>
</evidence>
<feature type="compositionally biased region" description="Basic residues" evidence="1">
    <location>
        <begin position="10"/>
        <end position="33"/>
    </location>
</feature>
<dbReference type="Proteomes" id="UP000449547">
    <property type="component" value="Unassembled WGS sequence"/>
</dbReference>
<reference evidence="2 3" key="1">
    <citation type="submission" date="2019-07" db="EMBL/GenBank/DDBJ databases">
        <title>Genome assembly of two rare yeast pathogens: Diutina rugosa and Trichomonascus ciferrii.</title>
        <authorList>
            <person name="Mixao V."/>
            <person name="Saus E."/>
            <person name="Hansen A."/>
            <person name="Lass-Flor C."/>
            <person name="Gabaldon T."/>
        </authorList>
    </citation>
    <scope>NUCLEOTIDE SEQUENCE [LARGE SCALE GENOMIC DNA]</scope>
    <source>
        <strain evidence="2 3">CBS 613</strain>
    </source>
</reference>
<feature type="region of interest" description="Disordered" evidence="1">
    <location>
        <begin position="1"/>
        <end position="35"/>
    </location>
</feature>
<gene>
    <name evidence="2" type="ORF">DIURU_002241</name>
</gene>
<dbReference type="VEuPathDB" id="FungiDB:DIURU_002241"/>
<proteinExistence type="predicted"/>
<protein>
    <recommendedName>
        <fullName evidence="4">Ribosome biogenesis protein ALB1</fullName>
    </recommendedName>
</protein>
<dbReference type="AlphaFoldDB" id="A0A642UR16"/>